<keyword evidence="2" id="KW-1185">Reference proteome</keyword>
<name>A0ABS5PH97_9FLAO</name>
<comment type="caution">
    <text evidence="1">The sequence shown here is derived from an EMBL/GenBank/DDBJ whole genome shotgun (WGS) entry which is preliminary data.</text>
</comment>
<evidence type="ECO:0000313" key="1">
    <source>
        <dbReference type="EMBL" id="MBS7233699.1"/>
    </source>
</evidence>
<evidence type="ECO:0000313" key="2">
    <source>
        <dbReference type="Proteomes" id="UP000722625"/>
    </source>
</evidence>
<dbReference type="RefSeq" id="WP_213306718.1">
    <property type="nucleotide sequence ID" value="NZ_JAGYVZ010000031.1"/>
</dbReference>
<accession>A0ABS5PH97</accession>
<organism evidence="1 2">
    <name type="scientific">Flavobacterium psychroterrae</name>
    <dbReference type="NCBI Taxonomy" id="2133767"/>
    <lineage>
        <taxon>Bacteria</taxon>
        <taxon>Pseudomonadati</taxon>
        <taxon>Bacteroidota</taxon>
        <taxon>Flavobacteriia</taxon>
        <taxon>Flavobacteriales</taxon>
        <taxon>Flavobacteriaceae</taxon>
        <taxon>Flavobacterium</taxon>
    </lineage>
</organism>
<dbReference type="EMBL" id="JAGYVZ010000031">
    <property type="protein sequence ID" value="MBS7233699.1"/>
    <property type="molecule type" value="Genomic_DNA"/>
</dbReference>
<sequence length="50" mass="5723">MKTKKLDLEIDSIGGLSSLTLDEEKALSDFFQKKKITKNKIEKKKVVLKN</sequence>
<gene>
    <name evidence="1" type="ORF">KHA90_22035</name>
</gene>
<proteinExistence type="predicted"/>
<protein>
    <submittedName>
        <fullName evidence="1">Uncharacterized protein</fullName>
    </submittedName>
</protein>
<dbReference type="Proteomes" id="UP000722625">
    <property type="component" value="Unassembled WGS sequence"/>
</dbReference>
<reference evidence="1 2" key="1">
    <citation type="journal article" date="2018" name="Int. J. Syst. Evol. Microbiol.">
        <title>Flavobacterium chryseum sp. nov. and Flavobacterium psychroterrae sp. nov., novel environmental bacteria isolated from Antarctica.</title>
        <authorList>
            <person name="Kralova S."/>
            <person name="Svec P."/>
            <person name="Busse H.J."/>
            <person name="Stankova E."/>
            <person name="Vaczi P."/>
            <person name="Sedlacek I."/>
        </authorList>
    </citation>
    <scope>NUCLEOTIDE SEQUENCE [LARGE SCALE GENOMIC DNA]</scope>
    <source>
        <strain evidence="1 2">CCM 8827</strain>
    </source>
</reference>